<gene>
    <name evidence="2" type="primary">POLX_2946</name>
    <name evidence="2" type="ORF">CK203_032811</name>
</gene>
<dbReference type="AlphaFoldDB" id="A0A438I8M0"/>
<organism evidence="2 3">
    <name type="scientific">Vitis vinifera</name>
    <name type="common">Grape</name>
    <dbReference type="NCBI Taxonomy" id="29760"/>
    <lineage>
        <taxon>Eukaryota</taxon>
        <taxon>Viridiplantae</taxon>
        <taxon>Streptophyta</taxon>
        <taxon>Embryophyta</taxon>
        <taxon>Tracheophyta</taxon>
        <taxon>Spermatophyta</taxon>
        <taxon>Magnoliopsida</taxon>
        <taxon>eudicotyledons</taxon>
        <taxon>Gunneridae</taxon>
        <taxon>Pentapetalae</taxon>
        <taxon>rosids</taxon>
        <taxon>Vitales</taxon>
        <taxon>Vitaceae</taxon>
        <taxon>Viteae</taxon>
        <taxon>Vitis</taxon>
    </lineage>
</organism>
<dbReference type="PANTHER" id="PTHR11439">
    <property type="entry name" value="GAG-POL-RELATED RETROTRANSPOSON"/>
    <property type="match status" value="1"/>
</dbReference>
<sequence>MRIIRDKANGTLKLSQSEYVKKVLSRFNMNEAKPVSIPLGSHFKLSKEQSPKTEEERDHMSKVPYASAIDSLMYAMVCTRPDITHAVGVVSRFMSRPGKQHWEAVKWILRYLKGSLDTCLCFTSASLKLQSYVDADFAGDIDSRKSTTRFVFTLGGTTISWTSNLQKIVTLSTTEAEYVATTKARKEMIWLHGFLDELGWKFGLIPFTYIHSLLAHQTCYSILNAAKGGRSKSLHLVIGFGYFNSYNLHSNGFFLYVGNALTLKSCSNRSSRTLFKFLMFISSLINRCTNLLSKQGSMLPLEWSASFTFIIMLFKMSKLSLKLINTTRVHEASLISTTKIPLQYLGMNTLRSERSCRTDRSFEPSYEPISHGASDRDGHEKGVGGGVDIVPESGKSHKEMPSLKID</sequence>
<dbReference type="Proteomes" id="UP000288805">
    <property type="component" value="Unassembled WGS sequence"/>
</dbReference>
<protein>
    <submittedName>
        <fullName evidence="2">Retrovirus-related Pol polyprotein from transposon TNT 1-94</fullName>
    </submittedName>
</protein>
<evidence type="ECO:0000256" key="1">
    <source>
        <dbReference type="SAM" id="MobiDB-lite"/>
    </source>
</evidence>
<name>A0A438I8M0_VITVI</name>
<dbReference type="EMBL" id="QGNW01000132">
    <property type="protein sequence ID" value="RVW93054.1"/>
    <property type="molecule type" value="Genomic_DNA"/>
</dbReference>
<feature type="compositionally biased region" description="Basic and acidic residues" evidence="1">
    <location>
        <begin position="394"/>
        <end position="406"/>
    </location>
</feature>
<comment type="caution">
    <text evidence="2">The sequence shown here is derived from an EMBL/GenBank/DDBJ whole genome shotgun (WGS) entry which is preliminary data.</text>
</comment>
<feature type="compositionally biased region" description="Basic and acidic residues" evidence="1">
    <location>
        <begin position="373"/>
        <end position="382"/>
    </location>
</feature>
<dbReference type="PANTHER" id="PTHR11439:SF467">
    <property type="entry name" value="INTEGRASE CATALYTIC DOMAIN-CONTAINING PROTEIN"/>
    <property type="match status" value="1"/>
</dbReference>
<reference evidence="2 3" key="1">
    <citation type="journal article" date="2018" name="PLoS Genet.">
        <title>Population sequencing reveals clonal diversity and ancestral inbreeding in the grapevine cultivar Chardonnay.</title>
        <authorList>
            <person name="Roach M.J."/>
            <person name="Johnson D.L."/>
            <person name="Bohlmann J."/>
            <person name="van Vuuren H.J."/>
            <person name="Jones S.J."/>
            <person name="Pretorius I.S."/>
            <person name="Schmidt S.A."/>
            <person name="Borneman A.R."/>
        </authorList>
    </citation>
    <scope>NUCLEOTIDE SEQUENCE [LARGE SCALE GENOMIC DNA]</scope>
    <source>
        <strain evidence="3">cv. Chardonnay</strain>
        <tissue evidence="2">Leaf</tissue>
    </source>
</reference>
<proteinExistence type="predicted"/>
<evidence type="ECO:0000313" key="2">
    <source>
        <dbReference type="EMBL" id="RVW93054.1"/>
    </source>
</evidence>
<dbReference type="CDD" id="cd09272">
    <property type="entry name" value="RNase_HI_RT_Ty1"/>
    <property type="match status" value="1"/>
</dbReference>
<feature type="region of interest" description="Disordered" evidence="1">
    <location>
        <begin position="355"/>
        <end position="406"/>
    </location>
</feature>
<accession>A0A438I8M0</accession>
<evidence type="ECO:0000313" key="3">
    <source>
        <dbReference type="Proteomes" id="UP000288805"/>
    </source>
</evidence>